<dbReference type="SUPFAM" id="SSF52833">
    <property type="entry name" value="Thioredoxin-like"/>
    <property type="match status" value="1"/>
</dbReference>
<comment type="caution">
    <text evidence="1">The sequence shown here is derived from an EMBL/GenBank/DDBJ whole genome shotgun (WGS) entry which is preliminary data.</text>
</comment>
<name>A0A0P9YEI3_PSESI</name>
<dbReference type="EMBL" id="LJRF01000128">
    <property type="protein sequence ID" value="KPY46094.1"/>
    <property type="molecule type" value="Genomic_DNA"/>
</dbReference>
<dbReference type="RefSeq" id="WP_004887265.1">
    <property type="nucleotide sequence ID" value="NZ_LJRF01000128.1"/>
</dbReference>
<dbReference type="Proteomes" id="UP000050554">
    <property type="component" value="Unassembled WGS sequence"/>
</dbReference>
<evidence type="ECO:0000313" key="2">
    <source>
        <dbReference type="Proteomes" id="UP000050554"/>
    </source>
</evidence>
<dbReference type="PATRIC" id="fig|55398.3.peg.978"/>
<dbReference type="Gene3D" id="3.40.30.10">
    <property type="entry name" value="Glutaredoxin"/>
    <property type="match status" value="1"/>
</dbReference>
<accession>A0A0P9YEI3</accession>
<proteinExistence type="predicted"/>
<sequence>MSVEMVSDSTFQKSVIDASQEKLVVVEFSTKEKLNKRGEPNASAKMDSVIDGLDAQYAGEIEFFRVEVNLVWDYSDPQKPMAKDDLNPAASSAYEINHGPTLVFLLEGERVQENLLGFYDEASTRLKLDELLKDLNSRLLKIKLFRFIEEQINLAAQRVITKKSAQLDDIAYGKFGVFLGLRRTLQNDATAQDIGMLDAMNDSLQCLGVLGKGETILERIK</sequence>
<protein>
    <submittedName>
        <fullName evidence="1">Uncharacterized protein</fullName>
    </submittedName>
</protein>
<reference evidence="1 2" key="1">
    <citation type="submission" date="2015-09" db="EMBL/GenBank/DDBJ databases">
        <title>Genome announcement of multiple Pseudomonas syringae strains.</title>
        <authorList>
            <person name="Thakur S."/>
            <person name="Wang P.W."/>
            <person name="Gong Y."/>
            <person name="Weir B.S."/>
            <person name="Guttman D.S."/>
        </authorList>
    </citation>
    <scope>NUCLEOTIDE SEQUENCE [LARGE SCALE GENOMIC DNA]</scope>
    <source>
        <strain evidence="1 2">ICMP3882</strain>
    </source>
</reference>
<dbReference type="AlphaFoldDB" id="A0A0P9YEI3"/>
<organism evidence="1 2">
    <name type="scientific">Pseudomonas syringae pv. ribicola</name>
    <dbReference type="NCBI Taxonomy" id="55398"/>
    <lineage>
        <taxon>Bacteria</taxon>
        <taxon>Pseudomonadati</taxon>
        <taxon>Pseudomonadota</taxon>
        <taxon>Gammaproteobacteria</taxon>
        <taxon>Pseudomonadales</taxon>
        <taxon>Pseudomonadaceae</taxon>
        <taxon>Pseudomonas</taxon>
    </lineage>
</organism>
<dbReference type="InterPro" id="IPR036249">
    <property type="entry name" value="Thioredoxin-like_sf"/>
</dbReference>
<evidence type="ECO:0000313" key="1">
    <source>
        <dbReference type="EMBL" id="KPY46094.1"/>
    </source>
</evidence>
<gene>
    <name evidence="1" type="ORF">ALO47_00785</name>
</gene>